<evidence type="ECO:0000313" key="4">
    <source>
        <dbReference type="Proteomes" id="UP000186940"/>
    </source>
</evidence>
<feature type="domain" description="Ribbon-helix-helix protein CopG" evidence="2">
    <location>
        <begin position="4"/>
        <end position="40"/>
    </location>
</feature>
<reference evidence="3" key="1">
    <citation type="submission" date="2016-05" db="EMBL/GenBank/DDBJ databases">
        <title>Microbial consortia oxidize butane by reversing methanogenesis.</title>
        <authorList>
            <person name="Laso-Perez R."/>
            <person name="Richter M."/>
            <person name="Wegener G."/>
            <person name="Musat F."/>
        </authorList>
    </citation>
    <scope>NUCLEOTIDE SEQUENCE [LARGE SCALE GENOMIC DNA]</scope>
    <source>
        <strain evidence="3">BOX2</strain>
    </source>
</reference>
<organism evidence="3 4">
    <name type="scientific">Candidatus Syntropharchaeum caldarium</name>
    <dbReference type="NCBI Taxonomy" id="1838285"/>
    <lineage>
        <taxon>Archaea</taxon>
        <taxon>Methanobacteriati</taxon>
        <taxon>Methanobacteriota</taxon>
        <taxon>Stenosarchaea group</taxon>
        <taxon>Methanomicrobia</taxon>
        <taxon>Methanosarcinales</taxon>
        <taxon>ANME-2 cluster</taxon>
        <taxon>Candidatus Syntropharchaeum</taxon>
    </lineage>
</organism>
<dbReference type="Gene3D" id="3.30.1330.10">
    <property type="entry name" value="PurM-like, N-terminal domain"/>
    <property type="match status" value="1"/>
</dbReference>
<gene>
    <name evidence="3" type="ORF">SCAL_000365</name>
</gene>
<evidence type="ECO:0000313" key="3">
    <source>
        <dbReference type="EMBL" id="OFV68689.1"/>
    </source>
</evidence>
<dbReference type="InterPro" id="IPR013321">
    <property type="entry name" value="Arc_rbn_hlx_hlx"/>
</dbReference>
<sequence length="303" mass="33211">MEPINIRLPEKKLEKIDEIALKNGITRSEVVRQALTIYLTLLENVGNFSGIRGLRIKPSEITATRRRDLLLLRLRNRQVITLGNTSSGGVGNKPGDKLQIDGRVLGRIMARTALIKVVAVGATPIALVCNLTVELAPSGLSIFSGIREESRKIRTVEILEGHTEENFETNETGLGITVVGIADEEELKIGKITPGDLVIAVGRPVVGRDILEKDPIALETVMKLAGSDYVHEILPVGSRGIKREIEDLEQLYGIRIEIKENIRVKLDTSSGSTSAILLMVQKERLNSLIANIGEEFEVIGEVM</sequence>
<dbReference type="GO" id="GO:0006355">
    <property type="term" value="P:regulation of DNA-templated transcription"/>
    <property type="evidence" value="ECO:0007669"/>
    <property type="project" value="InterPro"/>
</dbReference>
<dbReference type="CDD" id="cd22231">
    <property type="entry name" value="RHH_NikR_HicB-like"/>
    <property type="match status" value="1"/>
</dbReference>
<accession>A0A1F2PB97</accession>
<feature type="domain" description="PurM-like N-terminal" evidence="1">
    <location>
        <begin position="100"/>
        <end position="182"/>
    </location>
</feature>
<name>A0A1F2PB97_9EURY</name>
<protein>
    <submittedName>
        <fullName evidence="3">CopG-like DNA-binding domain protein</fullName>
    </submittedName>
</protein>
<comment type="caution">
    <text evidence="3">The sequence shown here is derived from an EMBL/GenBank/DDBJ whole genome shotgun (WGS) entry which is preliminary data.</text>
</comment>
<dbReference type="PATRIC" id="fig|1838285.3.peg.369"/>
<dbReference type="GO" id="GO:0003677">
    <property type="term" value="F:DNA binding"/>
    <property type="evidence" value="ECO:0007669"/>
    <property type="project" value="UniProtKB-KW"/>
</dbReference>
<dbReference type="SUPFAM" id="SSF47598">
    <property type="entry name" value="Ribbon-helix-helix"/>
    <property type="match status" value="1"/>
</dbReference>
<dbReference type="InterPro" id="IPR002145">
    <property type="entry name" value="CopG"/>
</dbReference>
<proteinExistence type="predicted"/>
<evidence type="ECO:0000259" key="1">
    <source>
        <dbReference type="Pfam" id="PF00586"/>
    </source>
</evidence>
<keyword evidence="4" id="KW-1185">Reference proteome</keyword>
<dbReference type="InterPro" id="IPR036921">
    <property type="entry name" value="PurM-like_N_sf"/>
</dbReference>
<dbReference type="Gene3D" id="1.10.1220.10">
    <property type="entry name" value="Met repressor-like"/>
    <property type="match status" value="1"/>
</dbReference>
<dbReference type="InterPro" id="IPR010985">
    <property type="entry name" value="Ribbon_hlx_hlx"/>
</dbReference>
<dbReference type="InterPro" id="IPR016188">
    <property type="entry name" value="PurM-like_N"/>
</dbReference>
<dbReference type="Pfam" id="PF00586">
    <property type="entry name" value="AIRS"/>
    <property type="match status" value="1"/>
</dbReference>
<dbReference type="STRING" id="1838285.SCAL_000365"/>
<dbReference type="EMBL" id="LYOS01000001">
    <property type="protein sequence ID" value="OFV68689.1"/>
    <property type="molecule type" value="Genomic_DNA"/>
</dbReference>
<evidence type="ECO:0000259" key="2">
    <source>
        <dbReference type="Pfam" id="PF01402"/>
    </source>
</evidence>
<dbReference type="Proteomes" id="UP000186940">
    <property type="component" value="Unassembled WGS sequence"/>
</dbReference>
<dbReference type="Pfam" id="PF01402">
    <property type="entry name" value="RHH_1"/>
    <property type="match status" value="1"/>
</dbReference>
<dbReference type="AlphaFoldDB" id="A0A1F2PB97"/>